<dbReference type="SUPFAM" id="SSF158622">
    <property type="entry name" value="YheA/YmcA-like"/>
    <property type="match status" value="1"/>
</dbReference>
<dbReference type="AlphaFoldDB" id="A0A4P6UUI2"/>
<dbReference type="Proteomes" id="UP000291151">
    <property type="component" value="Chromosome"/>
</dbReference>
<dbReference type="EMBL" id="CP036528">
    <property type="protein sequence ID" value="QBK26844.1"/>
    <property type="molecule type" value="Genomic_DNA"/>
</dbReference>
<keyword evidence="2" id="KW-1185">Reference proteome</keyword>
<reference evidence="1 2" key="1">
    <citation type="submission" date="2019-02" db="EMBL/GenBank/DDBJ databases">
        <title>Ureibacillus thermophilus.</title>
        <authorList>
            <person name="Sunny J.S."/>
            <person name="Natarajan A."/>
            <person name="Saleena L.M."/>
        </authorList>
    </citation>
    <scope>NUCLEOTIDE SEQUENCE [LARGE SCALE GENOMIC DNA]</scope>
    <source>
        <strain evidence="1 2">LM102</strain>
    </source>
</reference>
<organism evidence="1 2">
    <name type="scientific">Ureibacillus thermophilus</name>
    <dbReference type="NCBI Taxonomy" id="367743"/>
    <lineage>
        <taxon>Bacteria</taxon>
        <taxon>Bacillati</taxon>
        <taxon>Bacillota</taxon>
        <taxon>Bacilli</taxon>
        <taxon>Bacillales</taxon>
        <taxon>Caryophanaceae</taxon>
        <taxon>Ureibacillus</taxon>
    </lineage>
</organism>
<dbReference type="Pfam" id="PF06133">
    <property type="entry name" value="Com_YlbF"/>
    <property type="match status" value="1"/>
</dbReference>
<sequence length="114" mass="13411">MSNFMETIQQVEASISQTEEFQQLKGAVEVVRNDDEARTIFTQFRNAQLKLQQMQMQGEELQEEEYFYFQKVLQLAEQNLKIKALFDAEMALSRLIDDLNRSLIRPIQSIYEGL</sequence>
<protein>
    <submittedName>
        <fullName evidence="1">Uncharacterized protein</fullName>
    </submittedName>
</protein>
<evidence type="ECO:0000313" key="2">
    <source>
        <dbReference type="Proteomes" id="UP000291151"/>
    </source>
</evidence>
<dbReference type="InterPro" id="IPR023378">
    <property type="entry name" value="YheA/YmcA-like_dom_sf"/>
</dbReference>
<dbReference type="Gene3D" id="1.20.1500.10">
    <property type="entry name" value="YheA/YmcA-like"/>
    <property type="match status" value="1"/>
</dbReference>
<evidence type="ECO:0000313" key="1">
    <source>
        <dbReference type="EMBL" id="QBK26844.1"/>
    </source>
</evidence>
<dbReference type="InterPro" id="IPR010368">
    <property type="entry name" value="Com_YlbF"/>
</dbReference>
<name>A0A4P6UUI2_9BACL</name>
<accession>A0A4P6UUI2</accession>
<dbReference type="KEGG" id="uth:DKZ56_13920"/>
<gene>
    <name evidence="1" type="ORF">DKZ56_13920</name>
</gene>
<dbReference type="RefSeq" id="WP_208650531.1">
    <property type="nucleotide sequence ID" value="NZ_CP036528.1"/>
</dbReference>
<proteinExistence type="predicted"/>